<dbReference type="AlphaFoldDB" id="A0A3L8P3Q9"/>
<feature type="domain" description="PucR C-terminal helix-turn-helix" evidence="2">
    <location>
        <begin position="294"/>
        <end position="350"/>
    </location>
</feature>
<protein>
    <submittedName>
        <fullName evidence="4">PucR family transcriptional regulator</fullName>
    </submittedName>
</protein>
<comment type="similarity">
    <text evidence="1">Belongs to the CdaR family.</text>
</comment>
<comment type="caution">
    <text evidence="4">The sequence shown here is derived from an EMBL/GenBank/DDBJ whole genome shotgun (WGS) entry which is preliminary data.</text>
</comment>
<accession>A0A3L8P3Q9</accession>
<dbReference type="Gene3D" id="1.10.10.2840">
    <property type="entry name" value="PucR C-terminal helix-turn-helix domain"/>
    <property type="match status" value="1"/>
</dbReference>
<name>A0A3L8P3Q9_9ACTN</name>
<dbReference type="PANTHER" id="PTHR33744:SF7">
    <property type="entry name" value="PUCR FAMILY TRANSCRIPTIONAL REGULATOR"/>
    <property type="match status" value="1"/>
</dbReference>
<dbReference type="OrthoDB" id="3246591at2"/>
<dbReference type="Pfam" id="PF17853">
    <property type="entry name" value="GGDEF_2"/>
    <property type="match status" value="1"/>
</dbReference>
<dbReference type="InterPro" id="IPR041522">
    <property type="entry name" value="CdaR_GGDEF"/>
</dbReference>
<keyword evidence="5" id="KW-1185">Reference proteome</keyword>
<evidence type="ECO:0000313" key="5">
    <source>
        <dbReference type="Proteomes" id="UP000281708"/>
    </source>
</evidence>
<proteinExistence type="inferred from homology"/>
<evidence type="ECO:0000313" key="4">
    <source>
        <dbReference type="EMBL" id="RLV49423.1"/>
    </source>
</evidence>
<dbReference type="PANTHER" id="PTHR33744">
    <property type="entry name" value="CARBOHYDRATE DIACID REGULATOR"/>
    <property type="match status" value="1"/>
</dbReference>
<evidence type="ECO:0000259" key="3">
    <source>
        <dbReference type="Pfam" id="PF17853"/>
    </source>
</evidence>
<dbReference type="InterPro" id="IPR042070">
    <property type="entry name" value="PucR_C-HTH_sf"/>
</dbReference>
<reference evidence="4 5" key="1">
    <citation type="submission" date="2018-10" db="EMBL/GenBank/DDBJ databases">
        <title>Marmoricola sp. 4Q3S-7 whole genome shotgun sequence.</title>
        <authorList>
            <person name="Li F."/>
        </authorList>
    </citation>
    <scope>NUCLEOTIDE SEQUENCE [LARGE SCALE GENOMIC DNA]</scope>
    <source>
        <strain evidence="4 5">4Q3S-7</strain>
    </source>
</reference>
<dbReference type="EMBL" id="RDBE01000007">
    <property type="protein sequence ID" value="RLV49423.1"/>
    <property type="molecule type" value="Genomic_DNA"/>
</dbReference>
<feature type="domain" description="CdaR GGDEF-like" evidence="3">
    <location>
        <begin position="136"/>
        <end position="245"/>
    </location>
</feature>
<evidence type="ECO:0000259" key="2">
    <source>
        <dbReference type="Pfam" id="PF13556"/>
    </source>
</evidence>
<gene>
    <name evidence="4" type="ORF">D9V37_10605</name>
</gene>
<dbReference type="Proteomes" id="UP000281708">
    <property type="component" value="Unassembled WGS sequence"/>
</dbReference>
<evidence type="ECO:0000256" key="1">
    <source>
        <dbReference type="ARBA" id="ARBA00006754"/>
    </source>
</evidence>
<dbReference type="InterPro" id="IPR025736">
    <property type="entry name" value="PucR_C-HTH_dom"/>
</dbReference>
<dbReference type="InterPro" id="IPR051448">
    <property type="entry name" value="CdaR-like_regulators"/>
</dbReference>
<dbReference type="Pfam" id="PF13556">
    <property type="entry name" value="HTH_30"/>
    <property type="match status" value="1"/>
</dbReference>
<sequence>MDRDMAWFRELDPQERSWIGMIVQAGIKGFVDWYRDPMAGSPELRAEVFGNAPRAFAGQISLQRTVAMVRLSIEVVEENVVDVLGETDAPPVLEAVTRYGRELAFATAEIYARAAEMRGAWDARLEALVVDSVLRGETDGAVESRASALGWSVAGHVFAVVGPVPADARAATDDVRRIAHDAGLRTLCAVQGDRLVVILGGATEHELPGAALAEVFGEGPVVVGPPADQLADVAPSAAEALAAYRCAAGWVGAPRPVAADQLLPERALDGDTAARSHLVEQIYAPLAQAGPVVLETLGAYLDRGGSLEATARALFVHANTVRYRLRRASETVGLDPSDPRDAYTLRVALTLGRL</sequence>
<organism evidence="4 5">
    <name type="scientific">Nocardioides mangrovicus</name>
    <dbReference type="NCBI Taxonomy" id="2478913"/>
    <lineage>
        <taxon>Bacteria</taxon>
        <taxon>Bacillati</taxon>
        <taxon>Actinomycetota</taxon>
        <taxon>Actinomycetes</taxon>
        <taxon>Propionibacteriales</taxon>
        <taxon>Nocardioidaceae</taxon>
        <taxon>Nocardioides</taxon>
    </lineage>
</organism>